<feature type="transmembrane region" description="Helical" evidence="6">
    <location>
        <begin position="389"/>
        <end position="410"/>
    </location>
</feature>
<name>A0AAN8JKH4_PATCE</name>
<feature type="transmembrane region" description="Helical" evidence="6">
    <location>
        <begin position="354"/>
        <end position="377"/>
    </location>
</feature>
<evidence type="ECO:0000256" key="5">
    <source>
        <dbReference type="SAM" id="MobiDB-lite"/>
    </source>
</evidence>
<keyword evidence="4 6" id="KW-0472">Membrane</keyword>
<dbReference type="PANTHER" id="PTHR46641">
    <property type="entry name" value="FMRFAMIDE RECEPTOR-RELATED"/>
    <property type="match status" value="1"/>
</dbReference>
<comment type="subcellular location">
    <subcellularLocation>
        <location evidence="1">Membrane</location>
    </subcellularLocation>
</comment>
<feature type="transmembrane region" description="Helical" evidence="6">
    <location>
        <begin position="622"/>
        <end position="649"/>
    </location>
</feature>
<evidence type="ECO:0000256" key="6">
    <source>
        <dbReference type="SAM" id="Phobius"/>
    </source>
</evidence>
<evidence type="ECO:0000256" key="4">
    <source>
        <dbReference type="ARBA" id="ARBA00023136"/>
    </source>
</evidence>
<feature type="compositionally biased region" description="Polar residues" evidence="5">
    <location>
        <begin position="168"/>
        <end position="181"/>
    </location>
</feature>
<dbReference type="AlphaFoldDB" id="A0AAN8JKH4"/>
<keyword evidence="2 6" id="KW-0812">Transmembrane</keyword>
<dbReference type="Proteomes" id="UP001347796">
    <property type="component" value="Unassembled WGS sequence"/>
</dbReference>
<proteinExistence type="predicted"/>
<dbReference type="PROSITE" id="PS50262">
    <property type="entry name" value="G_PROTEIN_RECEP_F1_2"/>
    <property type="match status" value="1"/>
</dbReference>
<evidence type="ECO:0000259" key="8">
    <source>
        <dbReference type="PROSITE" id="PS50262"/>
    </source>
</evidence>
<evidence type="ECO:0000313" key="10">
    <source>
        <dbReference type="Proteomes" id="UP001347796"/>
    </source>
</evidence>
<feature type="domain" description="G-protein coupled receptors family 1 profile" evidence="8">
    <location>
        <begin position="369"/>
        <end position="646"/>
    </location>
</feature>
<reference evidence="9 10" key="1">
    <citation type="submission" date="2024-01" db="EMBL/GenBank/DDBJ databases">
        <title>The genome of the rayed Mediterranean limpet Patella caerulea (Linnaeus, 1758).</title>
        <authorList>
            <person name="Anh-Thu Weber A."/>
            <person name="Halstead-Nussloch G."/>
        </authorList>
    </citation>
    <scope>NUCLEOTIDE SEQUENCE [LARGE SCALE GENOMIC DNA]</scope>
    <source>
        <strain evidence="9">AATW-2023a</strain>
        <tissue evidence="9">Whole specimen</tissue>
    </source>
</reference>
<dbReference type="PANTHER" id="PTHR46641:SF8">
    <property type="entry name" value="G-PROTEIN COUPLED RECEPTORS FAMILY 1 PROFILE DOMAIN-CONTAINING PROTEIN"/>
    <property type="match status" value="1"/>
</dbReference>
<keyword evidence="7" id="KW-0732">Signal</keyword>
<comment type="caution">
    <text evidence="9">The sequence shown here is derived from an EMBL/GenBank/DDBJ whole genome shotgun (WGS) entry which is preliminary data.</text>
</comment>
<dbReference type="Pfam" id="PF00001">
    <property type="entry name" value="7tm_1"/>
    <property type="match status" value="1"/>
</dbReference>
<dbReference type="GO" id="GO:0004930">
    <property type="term" value="F:G protein-coupled receptor activity"/>
    <property type="evidence" value="ECO:0007669"/>
    <property type="project" value="InterPro"/>
</dbReference>
<gene>
    <name evidence="9" type="ORF">SNE40_015173</name>
</gene>
<dbReference type="CDD" id="cd14978">
    <property type="entry name" value="7tmA_FMRFamide_R-like"/>
    <property type="match status" value="1"/>
</dbReference>
<dbReference type="InterPro" id="IPR017452">
    <property type="entry name" value="GPCR_Rhodpsn_7TM"/>
</dbReference>
<dbReference type="GO" id="GO:0016020">
    <property type="term" value="C:membrane"/>
    <property type="evidence" value="ECO:0007669"/>
    <property type="project" value="UniProtKB-SubCell"/>
</dbReference>
<dbReference type="InterPro" id="IPR052954">
    <property type="entry name" value="GPCR-Ligand_Int"/>
</dbReference>
<dbReference type="SUPFAM" id="SSF81321">
    <property type="entry name" value="Family A G protein-coupled receptor-like"/>
    <property type="match status" value="1"/>
</dbReference>
<feature type="region of interest" description="Disordered" evidence="5">
    <location>
        <begin position="155"/>
        <end position="181"/>
    </location>
</feature>
<dbReference type="InterPro" id="IPR000276">
    <property type="entry name" value="GPCR_Rhodpsn"/>
</dbReference>
<feature type="signal peptide" evidence="7">
    <location>
        <begin position="1"/>
        <end position="24"/>
    </location>
</feature>
<keyword evidence="3 6" id="KW-1133">Transmembrane helix</keyword>
<feature type="transmembrane region" description="Helical" evidence="6">
    <location>
        <begin position="535"/>
        <end position="557"/>
    </location>
</feature>
<sequence length="703" mass="78988">MFKNNKLTVAMFVLDLLLVIGVGSENGQGNSWCKVCDHVSSDNIASKPSHFTPFFKYYSETDIPDVKQDSIPISRTSIPLLTSKQIGPSNTKLVRKMRDVNVINVNLNNKSWNERSSKTVFGYRPEKRHGININVKATNYILEVNDKDMRFNRQTSSLSKRNMDIDSQETSNSQVGTTSQQAIDNDTKLLEEAFKAKDISIPSAKTSQYIKMDRDKQNIAMDLLVGHKYDLGVGTQIPSLYEEPQPGLASFDVHNIFRRGLQSKNVKQLMFEVNQDTRSEGTELPKRKPRSSGGDQVTSTPHLSEIMNFSTTNPTILSDPELKKQTVQRQNQTNSSQTSHGIVSIDEYNQSSIILGYVMYVVLVLTLVFNIFNIIVYCKPIMRCAVGTYLVAISISDVITALLELSLQIISDIYGVNATTSQVYLTYGIFVSNFVTSSFRRAIYTLTALISFERLMAVARPISGRFMRVAKNPLIVISATIVVLLGCHSYVLFRFNIVQLYSNDSNRSVYGISPSVYQKSSGVAFNILSMVCKVLFVYLPLLAISIFNVVTLCYMRYHRAVRKQLQTRSSVRPNTTAPAEIQTTLAIVVSTTLFVILALPTSTSSFVSQIFTEFSINGRERYMYLLLTRIGAICEITGTALDFIVYLIICKKYRATLFNLFKCRHREHSDALRELSCSSSSTVISNRRTFYSLETLHASVPVT</sequence>
<evidence type="ECO:0000313" key="9">
    <source>
        <dbReference type="EMBL" id="KAK6176975.1"/>
    </source>
</evidence>
<dbReference type="EMBL" id="JAZGQO010000010">
    <property type="protein sequence ID" value="KAK6176975.1"/>
    <property type="molecule type" value="Genomic_DNA"/>
</dbReference>
<evidence type="ECO:0000256" key="3">
    <source>
        <dbReference type="ARBA" id="ARBA00022989"/>
    </source>
</evidence>
<organism evidence="9 10">
    <name type="scientific">Patella caerulea</name>
    <name type="common">Rayed Mediterranean limpet</name>
    <dbReference type="NCBI Taxonomy" id="87958"/>
    <lineage>
        <taxon>Eukaryota</taxon>
        <taxon>Metazoa</taxon>
        <taxon>Spiralia</taxon>
        <taxon>Lophotrochozoa</taxon>
        <taxon>Mollusca</taxon>
        <taxon>Gastropoda</taxon>
        <taxon>Patellogastropoda</taxon>
        <taxon>Patelloidea</taxon>
        <taxon>Patellidae</taxon>
        <taxon>Patella</taxon>
    </lineage>
</organism>
<evidence type="ECO:0000256" key="7">
    <source>
        <dbReference type="SAM" id="SignalP"/>
    </source>
</evidence>
<evidence type="ECO:0000256" key="2">
    <source>
        <dbReference type="ARBA" id="ARBA00022692"/>
    </source>
</evidence>
<dbReference type="Gene3D" id="1.20.1070.10">
    <property type="entry name" value="Rhodopsin 7-helix transmembrane proteins"/>
    <property type="match status" value="1"/>
</dbReference>
<accession>A0AAN8JKH4</accession>
<feature type="compositionally biased region" description="Basic and acidic residues" evidence="5">
    <location>
        <begin position="276"/>
        <end position="286"/>
    </location>
</feature>
<feature type="region of interest" description="Disordered" evidence="5">
    <location>
        <begin position="276"/>
        <end position="303"/>
    </location>
</feature>
<evidence type="ECO:0000256" key="1">
    <source>
        <dbReference type="ARBA" id="ARBA00004370"/>
    </source>
</evidence>
<protein>
    <recommendedName>
        <fullName evidence="8">G-protein coupled receptors family 1 profile domain-containing protein</fullName>
    </recommendedName>
</protein>
<keyword evidence="10" id="KW-1185">Reference proteome</keyword>
<feature type="compositionally biased region" description="Polar residues" evidence="5">
    <location>
        <begin position="293"/>
        <end position="303"/>
    </location>
</feature>
<feature type="transmembrane region" description="Helical" evidence="6">
    <location>
        <begin position="578"/>
        <end position="602"/>
    </location>
</feature>
<feature type="chain" id="PRO_5042863229" description="G-protein coupled receptors family 1 profile domain-containing protein" evidence="7">
    <location>
        <begin position="25"/>
        <end position="703"/>
    </location>
</feature>
<feature type="transmembrane region" description="Helical" evidence="6">
    <location>
        <begin position="473"/>
        <end position="493"/>
    </location>
</feature>